<evidence type="ECO:0000313" key="2">
    <source>
        <dbReference type="EMBL" id="MBU3159426.1"/>
    </source>
</evidence>
<dbReference type="Proteomes" id="UP000776252">
    <property type="component" value="Unassembled WGS sequence"/>
</dbReference>
<comment type="caution">
    <text evidence="2">The sequence shown here is derived from an EMBL/GenBank/DDBJ whole genome shotgun (WGS) entry which is preliminary data.</text>
</comment>
<evidence type="ECO:0000256" key="1">
    <source>
        <dbReference type="SAM" id="Phobius"/>
    </source>
</evidence>
<protein>
    <submittedName>
        <fullName evidence="2">Uncharacterized protein</fullName>
    </submittedName>
</protein>
<reference evidence="2 3" key="1">
    <citation type="submission" date="2021-06" db="EMBL/GenBank/DDBJ databases">
        <title>Clostridia strains as spoilage organisms.</title>
        <authorList>
            <person name="Wambui J."/>
            <person name="Stephan R."/>
            <person name="Stevens M.J.A."/>
        </authorList>
    </citation>
    <scope>NUCLEOTIDE SEQUENCE [LARGE SCALE GENOMIC DNA]</scope>
    <source>
        <strain evidence="2 3">DSM 14204</strain>
    </source>
</reference>
<dbReference type="InterPro" id="IPR046208">
    <property type="entry name" value="DUF6241"/>
</dbReference>
<dbReference type="Pfam" id="PF19754">
    <property type="entry name" value="DUF6241"/>
    <property type="match status" value="1"/>
</dbReference>
<evidence type="ECO:0000313" key="3">
    <source>
        <dbReference type="Proteomes" id="UP000776252"/>
    </source>
</evidence>
<keyword evidence="3" id="KW-1185">Reference proteome</keyword>
<accession>A0ABS6BR77</accession>
<proteinExistence type="predicted"/>
<dbReference type="EMBL" id="JAHLDV010000009">
    <property type="protein sequence ID" value="MBU3159426.1"/>
    <property type="molecule type" value="Genomic_DNA"/>
</dbReference>
<sequence length="176" mass="19883">MKLNKIIGKFLDACGKLFANRSRWLIIGSILLVIIITGTGGFYISQHKLKEQGSPKIVQAVQIKQKLDTKQVAIKQNHNTQNPSDEELVVYNTMHKMINTKIVAEDGKIWGEIEITDGKCNQLISDISKSGYPDKVELLQFLNRWKNKDFKSGVGEHNYLWDGLKGTLGKAKSLRE</sequence>
<feature type="transmembrane region" description="Helical" evidence="1">
    <location>
        <begin position="24"/>
        <end position="44"/>
    </location>
</feature>
<keyword evidence="1" id="KW-1133">Transmembrane helix</keyword>
<organism evidence="2 3">
    <name type="scientific">Clostridium frigoris</name>
    <dbReference type="NCBI Taxonomy" id="205327"/>
    <lineage>
        <taxon>Bacteria</taxon>
        <taxon>Bacillati</taxon>
        <taxon>Bacillota</taxon>
        <taxon>Clostridia</taxon>
        <taxon>Eubacteriales</taxon>
        <taxon>Clostridiaceae</taxon>
        <taxon>Clostridium</taxon>
    </lineage>
</organism>
<gene>
    <name evidence="2" type="ORF">KPL37_06615</name>
</gene>
<keyword evidence="1" id="KW-0472">Membrane</keyword>
<keyword evidence="1" id="KW-0812">Transmembrane</keyword>
<dbReference type="RefSeq" id="WP_216146956.1">
    <property type="nucleotide sequence ID" value="NZ_JAHLDV010000009.1"/>
</dbReference>
<name>A0ABS6BR77_9CLOT</name>